<evidence type="ECO:0000256" key="1">
    <source>
        <dbReference type="SAM" id="MobiDB-lite"/>
    </source>
</evidence>
<keyword evidence="3" id="KW-1185">Reference proteome</keyword>
<accession>A0ABD0MIA2</accession>
<dbReference type="Proteomes" id="UP001529510">
    <property type="component" value="Unassembled WGS sequence"/>
</dbReference>
<evidence type="ECO:0000313" key="2">
    <source>
        <dbReference type="EMBL" id="KAL0148828.1"/>
    </source>
</evidence>
<organism evidence="2 3">
    <name type="scientific">Cirrhinus mrigala</name>
    <name type="common">Mrigala</name>
    <dbReference type="NCBI Taxonomy" id="683832"/>
    <lineage>
        <taxon>Eukaryota</taxon>
        <taxon>Metazoa</taxon>
        <taxon>Chordata</taxon>
        <taxon>Craniata</taxon>
        <taxon>Vertebrata</taxon>
        <taxon>Euteleostomi</taxon>
        <taxon>Actinopterygii</taxon>
        <taxon>Neopterygii</taxon>
        <taxon>Teleostei</taxon>
        <taxon>Ostariophysi</taxon>
        <taxon>Cypriniformes</taxon>
        <taxon>Cyprinidae</taxon>
        <taxon>Labeoninae</taxon>
        <taxon>Labeonini</taxon>
        <taxon>Cirrhinus</taxon>
    </lineage>
</organism>
<proteinExistence type="predicted"/>
<feature type="compositionally biased region" description="Basic and acidic residues" evidence="1">
    <location>
        <begin position="311"/>
        <end position="327"/>
    </location>
</feature>
<dbReference type="EMBL" id="JAMKFB020000601">
    <property type="protein sequence ID" value="KAL0148828.1"/>
    <property type="molecule type" value="Genomic_DNA"/>
</dbReference>
<feature type="region of interest" description="Disordered" evidence="1">
    <location>
        <begin position="310"/>
        <end position="335"/>
    </location>
</feature>
<protein>
    <submittedName>
        <fullName evidence="2">Uncharacterized protein</fullName>
    </submittedName>
</protein>
<comment type="caution">
    <text evidence="2">The sequence shown here is derived from an EMBL/GenBank/DDBJ whole genome shotgun (WGS) entry which is preliminary data.</text>
</comment>
<sequence length="368" mass="39027">MPWSVRTKLHMFDKSAGLNTSTCQYSVTGIAPPAGSWNHRSAVSPVLSCSHLDLTRFTRLTRFTGVPLQNTSPPKDPAAYNTHNQQSTMDPASRLIKLRQGPAHAMPDAPESAPVHKMAAIPEPVHKMAAIPEQLTAVLHESSQVTTVVPESSHVTAVVHESSQVTAVVPESSQATADLHEPSRVTAGLHEPGQDTVVLHESSQVTADLPESSQVTADLPKSHHVSADPLEPRCVSGDLLEPRHVSADPPEPRHVSADIPKPCQVLSQLPSHMSTASTPSRSAGIPLSTVLPVLAVAILSVWATHCAPEASSDHESAPEASPDHESAPEASSVHRSVPEAFPAHEFVPIPPEVSACTVEPPKEVASIN</sequence>
<gene>
    <name evidence="2" type="ORF">M9458_055837</name>
</gene>
<reference evidence="2 3" key="1">
    <citation type="submission" date="2024-05" db="EMBL/GenBank/DDBJ databases">
        <title>Genome sequencing and assembly of Indian major carp, Cirrhinus mrigala (Hamilton, 1822).</title>
        <authorList>
            <person name="Mohindra V."/>
            <person name="Chowdhury L.M."/>
            <person name="Lal K."/>
            <person name="Jena J.K."/>
        </authorList>
    </citation>
    <scope>NUCLEOTIDE SEQUENCE [LARGE SCALE GENOMIC DNA]</scope>
    <source>
        <strain evidence="2">CM1030</strain>
        <tissue evidence="2">Blood</tissue>
    </source>
</reference>
<evidence type="ECO:0000313" key="3">
    <source>
        <dbReference type="Proteomes" id="UP001529510"/>
    </source>
</evidence>
<dbReference type="AlphaFoldDB" id="A0ABD0MIA2"/>
<name>A0ABD0MIA2_CIRMR</name>